<reference evidence="2 3" key="1">
    <citation type="submission" date="2019-07" db="EMBL/GenBank/DDBJ databases">
        <title>Genomics analysis of Aphanomyces spp. identifies a new class of oomycete effector associated with host adaptation.</title>
        <authorList>
            <person name="Gaulin E."/>
        </authorList>
    </citation>
    <scope>NUCLEOTIDE SEQUENCE [LARGE SCALE GENOMIC DNA]</scope>
    <source>
        <strain evidence="2 3">ATCC 201684</strain>
    </source>
</reference>
<evidence type="ECO:0000313" key="2">
    <source>
        <dbReference type="EMBL" id="KAF0739648.1"/>
    </source>
</evidence>
<proteinExistence type="predicted"/>
<keyword evidence="3" id="KW-1185">Reference proteome</keyword>
<dbReference type="PANTHER" id="PTHR46518">
    <property type="entry name" value="COILED-COIL DOMAIN-CONTAINING PROTEIN 151"/>
    <property type="match status" value="1"/>
</dbReference>
<protein>
    <submittedName>
        <fullName evidence="2">Uncharacterized protein</fullName>
    </submittedName>
</protein>
<accession>A0A6G0XHB4</accession>
<dbReference type="Proteomes" id="UP000481153">
    <property type="component" value="Unassembled WGS sequence"/>
</dbReference>
<organism evidence="2 3">
    <name type="scientific">Aphanomyces euteiches</name>
    <dbReference type="NCBI Taxonomy" id="100861"/>
    <lineage>
        <taxon>Eukaryota</taxon>
        <taxon>Sar</taxon>
        <taxon>Stramenopiles</taxon>
        <taxon>Oomycota</taxon>
        <taxon>Saprolegniomycetes</taxon>
        <taxon>Saprolegniales</taxon>
        <taxon>Verrucalvaceae</taxon>
        <taxon>Aphanomyces</taxon>
    </lineage>
</organism>
<comment type="caution">
    <text evidence="2">The sequence shown here is derived from an EMBL/GenBank/DDBJ whole genome shotgun (WGS) entry which is preliminary data.</text>
</comment>
<dbReference type="PANTHER" id="PTHR46518:SF1">
    <property type="entry name" value="OUTER DYNEIN ARM-DOCKING COMPLEX SUBUNIT 3"/>
    <property type="match status" value="1"/>
</dbReference>
<feature type="region of interest" description="Disordered" evidence="1">
    <location>
        <begin position="510"/>
        <end position="562"/>
    </location>
</feature>
<name>A0A6G0XHB4_9STRA</name>
<dbReference type="GO" id="GO:0035253">
    <property type="term" value="C:ciliary rootlet"/>
    <property type="evidence" value="ECO:0007669"/>
    <property type="project" value="TreeGrafter"/>
</dbReference>
<evidence type="ECO:0000256" key="1">
    <source>
        <dbReference type="SAM" id="MobiDB-lite"/>
    </source>
</evidence>
<dbReference type="InterPro" id="IPR033192">
    <property type="entry name" value="ODAD3"/>
</dbReference>
<dbReference type="GO" id="GO:0036064">
    <property type="term" value="C:ciliary basal body"/>
    <property type="evidence" value="ECO:0007669"/>
    <property type="project" value="TreeGrafter"/>
</dbReference>
<evidence type="ECO:0000313" key="3">
    <source>
        <dbReference type="Proteomes" id="UP000481153"/>
    </source>
</evidence>
<feature type="region of interest" description="Disordered" evidence="1">
    <location>
        <begin position="1"/>
        <end position="54"/>
    </location>
</feature>
<feature type="compositionally biased region" description="Basic and acidic residues" evidence="1">
    <location>
        <begin position="518"/>
        <end position="528"/>
    </location>
</feature>
<dbReference type="EMBL" id="VJMJ01000063">
    <property type="protein sequence ID" value="KAF0739648.1"/>
    <property type="molecule type" value="Genomic_DNA"/>
</dbReference>
<sequence length="594" mass="66741">MTVEDKRPNTAGHGVRQAASRRETPSKASSVTRRPGSADTSFSYLDGDDSSTKAAPRMTISDIVNRNQRKTSSSADLIKEFEHAIQKVVDGKRSESDKLQFVANKKALELDKLKLTLQDLTADCVALGMHEYPDPNDRLEPIASVSRRPVYAKKTNIRELEQLLRLKAVETANVVRKCLTYEHIKKRHDMEKLELTHATNHLNAVLRDKQHELQELHRVEMSANESLNQVQTKLMELKQSIAADIRMYETELELRLRWAKERAKFDAFYEQQILALPSVVDGAVLREDKSTYKLEIVDSSPSMDHWSVHMTPAQVQAVREDEKLHEDAFRRLGLPRGVVDAKQIIDMCMTHESLERELEQRHAEQLQLIEATHMRIKQVKSEVHDAQDAAAAVTRTKSSDLEMQDAQMELAIAEKKLMKAREEFEYTQQVIQPVKAGIQQIVSQVIGTTIDVDNVQAIEHALDAVEKELLNVLPDLTRHSPEEGSGGMDSDKRSKLQGLAITTLNPKDITSPFNIRIRPKEPPCKSRGDAAAAAAMIPSKLSPGDGKKQHRPPLLGEENGAVDAQVMDRETAKQLSATLTTQQSKKKQEVNQLG</sequence>
<dbReference type="GO" id="GO:0003341">
    <property type="term" value="P:cilium movement"/>
    <property type="evidence" value="ECO:0007669"/>
    <property type="project" value="InterPro"/>
</dbReference>
<dbReference type="AlphaFoldDB" id="A0A6G0XHB4"/>
<dbReference type="VEuPathDB" id="FungiDB:AeMF1_009765"/>
<gene>
    <name evidence="2" type="ORF">Ae201684_004821</name>
</gene>
<dbReference type="GO" id="GO:0097542">
    <property type="term" value="C:ciliary tip"/>
    <property type="evidence" value="ECO:0007669"/>
    <property type="project" value="TreeGrafter"/>
</dbReference>
<dbReference type="GO" id="GO:0036158">
    <property type="term" value="P:outer dynein arm assembly"/>
    <property type="evidence" value="ECO:0007669"/>
    <property type="project" value="InterPro"/>
</dbReference>
<feature type="region of interest" description="Disordered" evidence="1">
    <location>
        <begin position="575"/>
        <end position="594"/>
    </location>
</feature>
<feature type="compositionally biased region" description="Polar residues" evidence="1">
    <location>
        <begin position="26"/>
        <end position="43"/>
    </location>
</feature>